<reference evidence="3" key="1">
    <citation type="journal article" date="2013" name="Science">
        <title>Comparative analysis of bat genomes provides insight into the evolution of flight and immunity.</title>
        <authorList>
            <person name="Zhang G."/>
            <person name="Cowled C."/>
            <person name="Shi Z."/>
            <person name="Huang Z."/>
            <person name="Bishop-Lilly K.A."/>
            <person name="Fang X."/>
            <person name="Wynne J.W."/>
            <person name="Xiong Z."/>
            <person name="Baker M.L."/>
            <person name="Zhao W."/>
            <person name="Tachedjian M."/>
            <person name="Zhu Y."/>
            <person name="Zhou P."/>
            <person name="Jiang X."/>
            <person name="Ng J."/>
            <person name="Yang L."/>
            <person name="Wu L."/>
            <person name="Xiao J."/>
            <person name="Feng Y."/>
            <person name="Chen Y."/>
            <person name="Sun X."/>
            <person name="Zhang Y."/>
            <person name="Marsh G.A."/>
            <person name="Crameri G."/>
            <person name="Broder C.C."/>
            <person name="Frey K.G."/>
            <person name="Wang L.F."/>
            <person name="Wang J."/>
        </authorList>
    </citation>
    <scope>NUCLEOTIDE SEQUENCE [LARGE SCALE GENOMIC DNA]</scope>
</reference>
<keyword evidence="3" id="KW-1185">Reference proteome</keyword>
<accession>L5KWW7</accession>
<evidence type="ECO:0000256" key="1">
    <source>
        <dbReference type="SAM" id="MobiDB-lite"/>
    </source>
</evidence>
<feature type="region of interest" description="Disordered" evidence="1">
    <location>
        <begin position="12"/>
        <end position="48"/>
    </location>
</feature>
<dbReference type="InParanoid" id="L5KWW7"/>
<evidence type="ECO:0000313" key="2">
    <source>
        <dbReference type="EMBL" id="ELK15877.1"/>
    </source>
</evidence>
<gene>
    <name evidence="2" type="ORF">PAL_GLEAN10018453</name>
</gene>
<dbReference type="Proteomes" id="UP000010552">
    <property type="component" value="Unassembled WGS sequence"/>
</dbReference>
<dbReference type="EMBL" id="KB030499">
    <property type="protein sequence ID" value="ELK15877.1"/>
    <property type="molecule type" value="Genomic_DNA"/>
</dbReference>
<evidence type="ECO:0000313" key="3">
    <source>
        <dbReference type="Proteomes" id="UP000010552"/>
    </source>
</evidence>
<name>L5KWW7_PTEAL</name>
<protein>
    <submittedName>
        <fullName evidence="2">Uncharacterized protein</fullName>
    </submittedName>
</protein>
<sequence length="247" mass="27631">MRTALRRFARLEATAHPPATSQTDCSRPAPPHAEAGPGKPAGAITSSPPRDAGITWFPAFGITPPVDLQAPQAWKRFFNFGRRRRPPNLLQFKLTAFLVPAPDSISRAFECIDGGCQAFRLRKHFKTESVREQLLEKCVKSTGPFERGCPYRSLLGFQDASRGVNHKLPKAERLVKTPAQLWRRAGKPLQGAVEDPASGQGYEARMPSCEVYMEWEMGNGGEELEYRVGIWNWDAGRLTQDRDARQQ</sequence>
<proteinExistence type="predicted"/>
<organism evidence="2 3">
    <name type="scientific">Pteropus alecto</name>
    <name type="common">Black flying fox</name>
    <dbReference type="NCBI Taxonomy" id="9402"/>
    <lineage>
        <taxon>Eukaryota</taxon>
        <taxon>Metazoa</taxon>
        <taxon>Chordata</taxon>
        <taxon>Craniata</taxon>
        <taxon>Vertebrata</taxon>
        <taxon>Euteleostomi</taxon>
        <taxon>Mammalia</taxon>
        <taxon>Eutheria</taxon>
        <taxon>Laurasiatheria</taxon>
        <taxon>Chiroptera</taxon>
        <taxon>Yinpterochiroptera</taxon>
        <taxon>Pteropodoidea</taxon>
        <taxon>Pteropodidae</taxon>
        <taxon>Pteropodinae</taxon>
        <taxon>Pteropus</taxon>
    </lineage>
</organism>
<dbReference type="AlphaFoldDB" id="L5KWW7"/>